<dbReference type="EMBL" id="JADQTO010000019">
    <property type="protein sequence ID" value="MBG0566281.1"/>
    <property type="molecule type" value="Genomic_DNA"/>
</dbReference>
<protein>
    <recommendedName>
        <fullName evidence="4">Methyl-accepting chemotaxis protein</fullName>
    </recommendedName>
</protein>
<accession>A0A931G2N7</accession>
<dbReference type="RefSeq" id="WP_196418056.1">
    <property type="nucleotide sequence ID" value="NZ_JADQTO010000019.1"/>
</dbReference>
<reference evidence="2" key="1">
    <citation type="submission" date="2020-11" db="EMBL/GenBank/DDBJ databases">
        <title>Isolation and identification of active actinomycetes.</title>
        <authorList>
            <person name="Sun X."/>
        </authorList>
    </citation>
    <scope>NUCLEOTIDE SEQUENCE</scope>
    <source>
        <strain evidence="2">NEAU-A11</strain>
    </source>
</reference>
<feature type="compositionally biased region" description="Basic and acidic residues" evidence="1">
    <location>
        <begin position="19"/>
        <end position="33"/>
    </location>
</feature>
<organism evidence="2 3">
    <name type="scientific">Actinoplanes aureus</name>
    <dbReference type="NCBI Taxonomy" id="2792083"/>
    <lineage>
        <taxon>Bacteria</taxon>
        <taxon>Bacillati</taxon>
        <taxon>Actinomycetota</taxon>
        <taxon>Actinomycetes</taxon>
        <taxon>Micromonosporales</taxon>
        <taxon>Micromonosporaceae</taxon>
        <taxon>Actinoplanes</taxon>
    </lineage>
</organism>
<evidence type="ECO:0008006" key="4">
    <source>
        <dbReference type="Google" id="ProtNLM"/>
    </source>
</evidence>
<sequence>MNRGVSNAAVGSGEITENIADRTRDSADHSRQAADELTQLSEALNDLTRSFRLTSADRLS</sequence>
<keyword evidence="3" id="KW-1185">Reference proteome</keyword>
<dbReference type="Proteomes" id="UP000598146">
    <property type="component" value="Unassembled WGS sequence"/>
</dbReference>
<dbReference type="AlphaFoldDB" id="A0A931G2N7"/>
<evidence type="ECO:0000313" key="2">
    <source>
        <dbReference type="EMBL" id="MBG0566281.1"/>
    </source>
</evidence>
<proteinExistence type="predicted"/>
<evidence type="ECO:0000313" key="3">
    <source>
        <dbReference type="Proteomes" id="UP000598146"/>
    </source>
</evidence>
<feature type="region of interest" description="Disordered" evidence="1">
    <location>
        <begin position="1"/>
        <end position="33"/>
    </location>
</feature>
<evidence type="ECO:0000256" key="1">
    <source>
        <dbReference type="SAM" id="MobiDB-lite"/>
    </source>
</evidence>
<name>A0A931G2N7_9ACTN</name>
<gene>
    <name evidence="2" type="ORF">I4J89_33020</name>
</gene>
<comment type="caution">
    <text evidence="2">The sequence shown here is derived from an EMBL/GenBank/DDBJ whole genome shotgun (WGS) entry which is preliminary data.</text>
</comment>